<dbReference type="InterPro" id="IPR014031">
    <property type="entry name" value="Ketoacyl_synth_C"/>
</dbReference>
<evidence type="ECO:0000256" key="1">
    <source>
        <dbReference type="ARBA" id="ARBA00001957"/>
    </source>
</evidence>
<evidence type="ECO:0000259" key="4">
    <source>
        <dbReference type="PROSITE" id="PS52004"/>
    </source>
</evidence>
<dbReference type="EMBL" id="JBHTHR010000594">
    <property type="protein sequence ID" value="MFD0802774.1"/>
    <property type="molecule type" value="Genomic_DNA"/>
</dbReference>
<proteinExistence type="predicted"/>
<evidence type="ECO:0000256" key="2">
    <source>
        <dbReference type="ARBA" id="ARBA00022679"/>
    </source>
</evidence>
<dbReference type="SMART" id="SM00825">
    <property type="entry name" value="PKS_KS"/>
    <property type="match status" value="1"/>
</dbReference>
<dbReference type="PROSITE" id="PS00606">
    <property type="entry name" value="KS3_1"/>
    <property type="match status" value="1"/>
</dbReference>
<dbReference type="InterPro" id="IPR014030">
    <property type="entry name" value="Ketoacyl_synth_N"/>
</dbReference>
<keyword evidence="3" id="KW-0511">Multifunctional enzyme</keyword>
<dbReference type="SUPFAM" id="SSF53901">
    <property type="entry name" value="Thiolase-like"/>
    <property type="match status" value="1"/>
</dbReference>
<name>A0ABW3BJ37_9ACTN</name>
<dbReference type="Pfam" id="PF00109">
    <property type="entry name" value="ketoacyl-synt"/>
    <property type="match status" value="1"/>
</dbReference>
<dbReference type="PROSITE" id="PS52004">
    <property type="entry name" value="KS3_2"/>
    <property type="match status" value="1"/>
</dbReference>
<dbReference type="CDD" id="cd00833">
    <property type="entry name" value="PKS"/>
    <property type="match status" value="1"/>
</dbReference>
<dbReference type="InterPro" id="IPR015083">
    <property type="entry name" value="NorB/c/GfsB-D-like_docking"/>
</dbReference>
<reference evidence="6" key="1">
    <citation type="journal article" date="2019" name="Int. J. Syst. Evol. Microbiol.">
        <title>The Global Catalogue of Microorganisms (GCM) 10K type strain sequencing project: providing services to taxonomists for standard genome sequencing and annotation.</title>
        <authorList>
            <consortium name="The Broad Institute Genomics Platform"/>
            <consortium name="The Broad Institute Genome Sequencing Center for Infectious Disease"/>
            <person name="Wu L."/>
            <person name="Ma J."/>
        </authorList>
    </citation>
    <scope>NUCLEOTIDE SEQUENCE [LARGE SCALE GENOMIC DNA]</scope>
    <source>
        <strain evidence="6">CCUG 63369</strain>
    </source>
</reference>
<dbReference type="Pfam" id="PF02801">
    <property type="entry name" value="Ketoacyl-synt_C"/>
    <property type="match status" value="1"/>
</dbReference>
<dbReference type="InterPro" id="IPR018201">
    <property type="entry name" value="Ketoacyl_synth_AS"/>
</dbReference>
<accession>A0ABW3BJ37</accession>
<gene>
    <name evidence="5" type="ORF">ACFQZU_15800</name>
</gene>
<dbReference type="Gene3D" id="3.40.47.10">
    <property type="match status" value="1"/>
</dbReference>
<dbReference type="InterPro" id="IPR032821">
    <property type="entry name" value="PKS_assoc"/>
</dbReference>
<organism evidence="5 6">
    <name type="scientific">Streptomonospora algeriensis</name>
    <dbReference type="NCBI Taxonomy" id="995084"/>
    <lineage>
        <taxon>Bacteria</taxon>
        <taxon>Bacillati</taxon>
        <taxon>Actinomycetota</taxon>
        <taxon>Actinomycetes</taxon>
        <taxon>Streptosporangiales</taxon>
        <taxon>Nocardiopsidaceae</taxon>
        <taxon>Streptomonospora</taxon>
    </lineage>
</organism>
<keyword evidence="6" id="KW-1185">Reference proteome</keyword>
<comment type="caution">
    <text evidence="5">The sequence shown here is derived from an EMBL/GenBank/DDBJ whole genome shotgun (WGS) entry which is preliminary data.</text>
</comment>
<dbReference type="InterPro" id="IPR020841">
    <property type="entry name" value="PKS_Beta-ketoAc_synthase_dom"/>
</dbReference>
<evidence type="ECO:0000256" key="3">
    <source>
        <dbReference type="ARBA" id="ARBA00023268"/>
    </source>
</evidence>
<dbReference type="Gene3D" id="3.30.70.3290">
    <property type="match status" value="1"/>
</dbReference>
<feature type="non-terminal residue" evidence="5">
    <location>
        <position position="490"/>
    </location>
</feature>
<protein>
    <submittedName>
        <fullName evidence="5">Type I polyketide synthase</fullName>
    </submittedName>
</protein>
<dbReference type="Pfam" id="PF16197">
    <property type="entry name" value="KAsynt_C_assoc"/>
    <property type="match status" value="1"/>
</dbReference>
<dbReference type="InterPro" id="IPR050091">
    <property type="entry name" value="PKS_NRPS_Biosynth_Enz"/>
</dbReference>
<sequence>MSEGNDQLVEALRASVRENERLKQAEHEPVAIVSMSCRCPGGVSSPEELWKLVDEERDAIGPLPTDRGWDLDRLYDPDPDNQGTFYVSEGGFLDDAARFDPDFFGIAPREAEAMDPQQRLLLETSWELFERAGILPQTLKATATGVFLGAAWQGYGEGWRNPPEGLQGHLVTGMSTSVISGRIAYTLGLEGPAITLDTGCSSSFVALHLAMQSLRRRECSLAVVGGAAVMSAPISLVGFSRHRALASDGRCKAFSARADGMGLGEGAGTLLLERLSDARRNGHPVLAVVAGSAINQDGASNGMAAPNGTAQQQVIRQALDNARLEPGDVDTVEAHGTGTSLGDPIEAEALLATYGRERSPEDPLWIGSLKSNIGHAQAAAGVLSIIKTVEAVRHGRFPRTLHVDEPSPHVDWWSGAVAPLREARPWPGADGPRTAGISSFGVSGTNAHVILREGPPAEEPAAEEPRQIPAAVPWLLSARTEEALRRQAAG</sequence>
<dbReference type="InterPro" id="IPR016039">
    <property type="entry name" value="Thiolase-like"/>
</dbReference>
<evidence type="ECO:0000313" key="5">
    <source>
        <dbReference type="EMBL" id="MFD0802774.1"/>
    </source>
</evidence>
<dbReference type="Pfam" id="PF08990">
    <property type="entry name" value="Docking"/>
    <property type="match status" value="1"/>
</dbReference>
<dbReference type="PANTHER" id="PTHR43775:SF51">
    <property type="entry name" value="INACTIVE PHENOLPHTHIOCEROL SYNTHESIS POLYKETIDE SYNTHASE TYPE I PKS1-RELATED"/>
    <property type="match status" value="1"/>
</dbReference>
<evidence type="ECO:0000313" key="6">
    <source>
        <dbReference type="Proteomes" id="UP001596956"/>
    </source>
</evidence>
<dbReference type="Proteomes" id="UP001596956">
    <property type="component" value="Unassembled WGS sequence"/>
</dbReference>
<dbReference type="PANTHER" id="PTHR43775">
    <property type="entry name" value="FATTY ACID SYNTHASE"/>
    <property type="match status" value="1"/>
</dbReference>
<feature type="domain" description="Ketosynthase family 3 (KS3)" evidence="4">
    <location>
        <begin position="27"/>
        <end position="453"/>
    </location>
</feature>
<keyword evidence="2" id="KW-0808">Transferase</keyword>
<comment type="cofactor">
    <cofactor evidence="1">
        <name>pantetheine 4'-phosphate</name>
        <dbReference type="ChEBI" id="CHEBI:47942"/>
    </cofactor>
</comment>